<name>A0A2R7Y9G2_9ARCH</name>
<sequence>MRVCIISHEGELGPQMIQFARRMAKRGIEVHAIIRSHPLQIREFSMVDGVKRHIAPVIPIKRLMFPSYFLSAFLIALSIKDSITICREPFTGLIGAMVKLITGRKSVIYVVDSSTELKVERGAWRSRWLVRFGRLLERLAISASDLIIALDNSLIPYLRAMGAKRIDVVPYGANRELFRRGDPSRVLKRLGLEGKRVIVYAGSMEYYHGALYLAKAAPIIKQKVPDAIVLFLGNGPLRGVMEKEAGDAGIFLGTVPYEELPDYFAVAEVAVAPPAPRSPYVSVLTTKIFDYIAAGKAVVATNVGGIERAFRDAAIIVKPRDYLQLAEAVIRILKDEQLRSRLERGAIRLAEEVFDWEGLTDKFVAALERLHPA</sequence>
<dbReference type="Proteomes" id="UP000244066">
    <property type="component" value="Unassembled WGS sequence"/>
</dbReference>
<evidence type="ECO:0000259" key="1">
    <source>
        <dbReference type="Pfam" id="PF13439"/>
    </source>
</evidence>
<dbReference type="PANTHER" id="PTHR12526:SF622">
    <property type="entry name" value="GLYCOSYLTRANSFERASE (GROUP I)"/>
    <property type="match status" value="1"/>
</dbReference>
<dbReference type="Pfam" id="PF13692">
    <property type="entry name" value="Glyco_trans_1_4"/>
    <property type="match status" value="1"/>
</dbReference>
<dbReference type="CDD" id="cd03794">
    <property type="entry name" value="GT4_WbuB-like"/>
    <property type="match status" value="1"/>
</dbReference>
<reference evidence="2 3" key="1">
    <citation type="submission" date="2017-04" db="EMBL/GenBank/DDBJ databases">
        <title>Draft Aigarchaeota genome from a New Zealand hot spring.</title>
        <authorList>
            <person name="Reysenbach A.-L."/>
            <person name="Donaho J.A."/>
            <person name="Gerhart J."/>
            <person name="Kelley J.F."/>
            <person name="Kouba K."/>
            <person name="Podar M."/>
            <person name="Stott M."/>
        </authorList>
    </citation>
    <scope>NUCLEOTIDE SEQUENCE [LARGE SCALE GENOMIC DNA]</scope>
    <source>
        <strain evidence="2">NZ13_MG1</strain>
    </source>
</reference>
<proteinExistence type="predicted"/>
<evidence type="ECO:0000313" key="3">
    <source>
        <dbReference type="Proteomes" id="UP000244066"/>
    </source>
</evidence>
<accession>A0A2R7Y9G2</accession>
<comment type="caution">
    <text evidence="2">The sequence shown here is derived from an EMBL/GenBank/DDBJ whole genome shotgun (WGS) entry which is preliminary data.</text>
</comment>
<protein>
    <recommendedName>
        <fullName evidence="1">Glycosyltransferase subfamily 4-like N-terminal domain-containing protein</fullName>
    </recommendedName>
</protein>
<dbReference type="Pfam" id="PF13439">
    <property type="entry name" value="Glyco_transf_4"/>
    <property type="match status" value="1"/>
</dbReference>
<dbReference type="SUPFAM" id="SSF53756">
    <property type="entry name" value="UDP-Glycosyltransferase/glycogen phosphorylase"/>
    <property type="match status" value="1"/>
</dbReference>
<feature type="domain" description="Glycosyltransferase subfamily 4-like N-terminal" evidence="1">
    <location>
        <begin position="17"/>
        <end position="175"/>
    </location>
</feature>
<dbReference type="PANTHER" id="PTHR12526">
    <property type="entry name" value="GLYCOSYLTRANSFERASE"/>
    <property type="match status" value="1"/>
</dbReference>
<dbReference type="EMBL" id="NDWU01000003">
    <property type="protein sequence ID" value="PUA34126.1"/>
    <property type="molecule type" value="Genomic_DNA"/>
</dbReference>
<gene>
    <name evidence="2" type="ORF">B9J98_01740</name>
</gene>
<dbReference type="InterPro" id="IPR028098">
    <property type="entry name" value="Glyco_trans_4-like_N"/>
</dbReference>
<organism evidence="2 3">
    <name type="scientific">Candidatus Terraquivivens tikiterensis</name>
    <dbReference type="NCBI Taxonomy" id="1980982"/>
    <lineage>
        <taxon>Archaea</taxon>
        <taxon>Nitrososphaerota</taxon>
        <taxon>Candidatus Wolframiiraptoraceae</taxon>
        <taxon>Candidatus Terraquivivens</taxon>
    </lineage>
</organism>
<dbReference type="AlphaFoldDB" id="A0A2R7Y9G2"/>
<dbReference type="Gene3D" id="3.40.50.2000">
    <property type="entry name" value="Glycogen Phosphorylase B"/>
    <property type="match status" value="2"/>
</dbReference>
<evidence type="ECO:0000313" key="2">
    <source>
        <dbReference type="EMBL" id="PUA34126.1"/>
    </source>
</evidence>